<proteinExistence type="predicted"/>
<sequence>MQVERFVPAEPAKVWRVLADGWSYPLWVVGATHMRGVDEGFPAVGTCLHHSVGSWPLLIKDRTEVVACERERLLELKAHAWPTGAGRVRIELRPEPGGTRITMHEHAESGPAVLLPGPLQQALLVPRNTETLSRLDSIVRNRP</sequence>
<dbReference type="CDD" id="cd07812">
    <property type="entry name" value="SRPBCC"/>
    <property type="match status" value="1"/>
</dbReference>
<accession>A0ABW1I3Y3</accession>
<dbReference type="Proteomes" id="UP001596119">
    <property type="component" value="Unassembled WGS sequence"/>
</dbReference>
<dbReference type="EMBL" id="JBHSQK010000011">
    <property type="protein sequence ID" value="MFC5948130.1"/>
    <property type="molecule type" value="Genomic_DNA"/>
</dbReference>
<dbReference type="RefSeq" id="WP_379565186.1">
    <property type="nucleotide sequence ID" value="NZ_JBHSQK010000011.1"/>
</dbReference>
<evidence type="ECO:0000313" key="1">
    <source>
        <dbReference type="EMBL" id="MFC5948130.1"/>
    </source>
</evidence>
<name>A0ABW1I3Y3_9PSEU</name>
<organism evidence="1 2">
    <name type="scientific">Pseudonocardia lutea</name>
    <dbReference type="NCBI Taxonomy" id="2172015"/>
    <lineage>
        <taxon>Bacteria</taxon>
        <taxon>Bacillati</taxon>
        <taxon>Actinomycetota</taxon>
        <taxon>Actinomycetes</taxon>
        <taxon>Pseudonocardiales</taxon>
        <taxon>Pseudonocardiaceae</taxon>
        <taxon>Pseudonocardia</taxon>
    </lineage>
</organism>
<evidence type="ECO:0000313" key="2">
    <source>
        <dbReference type="Proteomes" id="UP001596119"/>
    </source>
</evidence>
<reference evidence="2" key="1">
    <citation type="journal article" date="2019" name="Int. J. Syst. Evol. Microbiol.">
        <title>The Global Catalogue of Microorganisms (GCM) 10K type strain sequencing project: providing services to taxonomists for standard genome sequencing and annotation.</title>
        <authorList>
            <consortium name="The Broad Institute Genomics Platform"/>
            <consortium name="The Broad Institute Genome Sequencing Center for Infectious Disease"/>
            <person name="Wu L."/>
            <person name="Ma J."/>
        </authorList>
    </citation>
    <scope>NUCLEOTIDE SEQUENCE [LARGE SCALE GENOMIC DNA]</scope>
    <source>
        <strain evidence="2">CGMCC 4.7397</strain>
    </source>
</reference>
<dbReference type="InterPro" id="IPR019587">
    <property type="entry name" value="Polyketide_cyclase/dehydratase"/>
</dbReference>
<keyword evidence="2" id="KW-1185">Reference proteome</keyword>
<protein>
    <submittedName>
        <fullName evidence="1">SRPBCC family protein</fullName>
    </submittedName>
</protein>
<dbReference type="SUPFAM" id="SSF55961">
    <property type="entry name" value="Bet v1-like"/>
    <property type="match status" value="1"/>
</dbReference>
<dbReference type="Gene3D" id="3.30.530.20">
    <property type="match status" value="1"/>
</dbReference>
<comment type="caution">
    <text evidence="1">The sequence shown here is derived from an EMBL/GenBank/DDBJ whole genome shotgun (WGS) entry which is preliminary data.</text>
</comment>
<gene>
    <name evidence="1" type="ORF">ACFQH9_07560</name>
</gene>
<dbReference type="Pfam" id="PF10604">
    <property type="entry name" value="Polyketide_cyc2"/>
    <property type="match status" value="1"/>
</dbReference>
<dbReference type="InterPro" id="IPR023393">
    <property type="entry name" value="START-like_dom_sf"/>
</dbReference>